<proteinExistence type="predicted"/>
<accession>A0A226BWE5</accession>
<dbReference type="Gene3D" id="2.160.10.10">
    <property type="entry name" value="Hexapeptide repeat proteins"/>
    <property type="match status" value="1"/>
</dbReference>
<dbReference type="InterPro" id="IPR011004">
    <property type="entry name" value="Trimer_LpxA-like_sf"/>
</dbReference>
<evidence type="ECO:0000313" key="2">
    <source>
        <dbReference type="Proteomes" id="UP000214588"/>
    </source>
</evidence>
<dbReference type="PANTHER" id="PTHR13061:SF29">
    <property type="entry name" value="GAMMA CARBONIC ANHYDRASE-LIKE 1, MITOCHONDRIAL-RELATED"/>
    <property type="match status" value="1"/>
</dbReference>
<reference evidence="1 2" key="1">
    <citation type="submission" date="2017-06" db="EMBL/GenBank/DDBJ databases">
        <title>Draft Genome Sequence of Natranaerobius trueperi halophilic, alkalithermophilic bacteria from soda lakes.</title>
        <authorList>
            <person name="Zhao B."/>
        </authorList>
    </citation>
    <scope>NUCLEOTIDE SEQUENCE [LARGE SCALE GENOMIC DNA]</scope>
    <source>
        <strain evidence="1 2">DSM 18760</strain>
    </source>
</reference>
<dbReference type="AlphaFoldDB" id="A0A226BWE5"/>
<protein>
    <submittedName>
        <fullName evidence="1">Gamma carbonic anhydrase family protein</fullName>
    </submittedName>
</protein>
<keyword evidence="2" id="KW-1185">Reference proteome</keyword>
<gene>
    <name evidence="1" type="ORF">CDO51_09510</name>
</gene>
<dbReference type="RefSeq" id="WP_089024032.1">
    <property type="nucleotide sequence ID" value="NZ_NIQC01000022.1"/>
</dbReference>
<dbReference type="Pfam" id="PF00132">
    <property type="entry name" value="Hexapep"/>
    <property type="match status" value="1"/>
</dbReference>
<dbReference type="SUPFAM" id="SSF51161">
    <property type="entry name" value="Trimeric LpxA-like enzymes"/>
    <property type="match status" value="1"/>
</dbReference>
<dbReference type="EMBL" id="NIQC01000022">
    <property type="protein sequence ID" value="OWZ83285.1"/>
    <property type="molecule type" value="Genomic_DNA"/>
</dbReference>
<sequence length="169" mass="18044">MIHKYEGYSPKISEDVFVATGAQIVGDVLIKNGASIWFNAVLRGDLEKVSIGQKTNIQDGCICHVDKDEPLIIADYVTVGHGAILHGCTVEKGALIGMGATVLNGAKIGENSIVAAGALVPEGKEIPPRSLVVGVPGKVIKELSEEEVKKLIDSAENYYKKAQKYLVKE</sequence>
<dbReference type="InterPro" id="IPR001451">
    <property type="entry name" value="Hexapep"/>
</dbReference>
<dbReference type="Proteomes" id="UP000214588">
    <property type="component" value="Unassembled WGS sequence"/>
</dbReference>
<dbReference type="InterPro" id="IPR047324">
    <property type="entry name" value="LbH_gamma_CA-like"/>
</dbReference>
<dbReference type="CDD" id="cd04645">
    <property type="entry name" value="LbH_gamma_CA_like"/>
    <property type="match status" value="1"/>
</dbReference>
<evidence type="ECO:0000313" key="1">
    <source>
        <dbReference type="EMBL" id="OWZ83285.1"/>
    </source>
</evidence>
<organism evidence="1 2">
    <name type="scientific">Natranaerobius trueperi</name>
    <dbReference type="NCBI Taxonomy" id="759412"/>
    <lineage>
        <taxon>Bacteria</taxon>
        <taxon>Bacillati</taxon>
        <taxon>Bacillota</taxon>
        <taxon>Clostridia</taxon>
        <taxon>Natranaerobiales</taxon>
        <taxon>Natranaerobiaceae</taxon>
        <taxon>Natranaerobius</taxon>
    </lineage>
</organism>
<name>A0A226BWE5_9FIRM</name>
<dbReference type="InterPro" id="IPR050484">
    <property type="entry name" value="Transf_Hexapept/Carb_Anhydrase"/>
</dbReference>
<dbReference type="PANTHER" id="PTHR13061">
    <property type="entry name" value="DYNACTIN SUBUNIT P25"/>
    <property type="match status" value="1"/>
</dbReference>
<dbReference type="OrthoDB" id="9803036at2"/>
<comment type="caution">
    <text evidence="1">The sequence shown here is derived from an EMBL/GenBank/DDBJ whole genome shotgun (WGS) entry which is preliminary data.</text>
</comment>